<feature type="compositionally biased region" description="Low complexity" evidence="1">
    <location>
        <begin position="7"/>
        <end position="19"/>
    </location>
</feature>
<evidence type="ECO:0000256" key="1">
    <source>
        <dbReference type="SAM" id="MobiDB-lite"/>
    </source>
</evidence>
<feature type="compositionally biased region" description="Basic and acidic residues" evidence="1">
    <location>
        <begin position="20"/>
        <end position="38"/>
    </location>
</feature>
<reference evidence="2 3" key="1">
    <citation type="submission" date="2015-04" db="EMBL/GenBank/DDBJ databases">
        <title>Lasius niger genome sequencing.</title>
        <authorList>
            <person name="Konorov E.A."/>
            <person name="Nikitin M.A."/>
            <person name="Kirill M.V."/>
            <person name="Chang P."/>
        </authorList>
    </citation>
    <scope>NUCLEOTIDE SEQUENCE [LARGE SCALE GENOMIC DNA]</scope>
    <source>
        <tissue evidence="2">Whole</tissue>
    </source>
</reference>
<comment type="caution">
    <text evidence="2">The sequence shown here is derived from an EMBL/GenBank/DDBJ whole genome shotgun (WGS) entry which is preliminary data.</text>
</comment>
<dbReference type="AlphaFoldDB" id="A0A0J7K185"/>
<proteinExistence type="predicted"/>
<evidence type="ECO:0000313" key="2">
    <source>
        <dbReference type="EMBL" id="KMQ84198.1"/>
    </source>
</evidence>
<gene>
    <name evidence="2" type="ORF">RF55_18216</name>
</gene>
<protein>
    <submittedName>
        <fullName evidence="2">Uncharacterized protein</fullName>
    </submittedName>
</protein>
<accession>A0A0J7K185</accession>
<feature type="region of interest" description="Disordered" evidence="1">
    <location>
        <begin position="1"/>
        <end position="57"/>
    </location>
</feature>
<feature type="compositionally biased region" description="Polar residues" evidence="1">
    <location>
        <begin position="39"/>
        <end position="57"/>
    </location>
</feature>
<organism evidence="2 3">
    <name type="scientific">Lasius niger</name>
    <name type="common">Black garden ant</name>
    <dbReference type="NCBI Taxonomy" id="67767"/>
    <lineage>
        <taxon>Eukaryota</taxon>
        <taxon>Metazoa</taxon>
        <taxon>Ecdysozoa</taxon>
        <taxon>Arthropoda</taxon>
        <taxon>Hexapoda</taxon>
        <taxon>Insecta</taxon>
        <taxon>Pterygota</taxon>
        <taxon>Neoptera</taxon>
        <taxon>Endopterygota</taxon>
        <taxon>Hymenoptera</taxon>
        <taxon>Apocrita</taxon>
        <taxon>Aculeata</taxon>
        <taxon>Formicoidea</taxon>
        <taxon>Formicidae</taxon>
        <taxon>Formicinae</taxon>
        <taxon>Lasius</taxon>
        <taxon>Lasius</taxon>
    </lineage>
</organism>
<dbReference type="Proteomes" id="UP000036403">
    <property type="component" value="Unassembled WGS sequence"/>
</dbReference>
<evidence type="ECO:0000313" key="3">
    <source>
        <dbReference type="Proteomes" id="UP000036403"/>
    </source>
</evidence>
<keyword evidence="3" id="KW-1185">Reference proteome</keyword>
<sequence>MALGNESSPTSVVAPVVVNPEKDSKKASVSDKLGRSENRNGNAPTLPSTVQNSTTIRKPSRGFSSCFCLRFGHHSISPMVNATKNVWLNARPAPSR</sequence>
<dbReference type="EMBL" id="LBMM01017144">
    <property type="protein sequence ID" value="KMQ84198.1"/>
    <property type="molecule type" value="Genomic_DNA"/>
</dbReference>
<dbReference type="PaxDb" id="67767-A0A0J7K185"/>
<name>A0A0J7K185_LASNI</name>